<evidence type="ECO:0000259" key="1">
    <source>
        <dbReference type="Pfam" id="PF10338"/>
    </source>
</evidence>
<dbReference type="PANTHER" id="PTHR28219">
    <property type="entry name" value="UPF0642 PROTEIN YBL028C"/>
    <property type="match status" value="1"/>
</dbReference>
<evidence type="ECO:0000313" key="3">
    <source>
        <dbReference type="Proteomes" id="UP000594364"/>
    </source>
</evidence>
<reference evidence="2 3" key="1">
    <citation type="journal article" date="2018" name="PLoS Genet.">
        <title>Repeat elements organise 3D genome structure and mediate transcription in the filamentous fungus Epichloe festucae.</title>
        <authorList>
            <person name="Winter D.J."/>
            <person name="Ganley A.R.D."/>
            <person name="Young C.A."/>
            <person name="Liachko I."/>
            <person name="Schardl C.L."/>
            <person name="Dupont P.Y."/>
            <person name="Berry D."/>
            <person name="Ram A."/>
            <person name="Scott B."/>
            <person name="Cox M.P."/>
        </authorList>
    </citation>
    <scope>NUCLEOTIDE SEQUENCE [LARGE SCALE GENOMIC DNA]</scope>
    <source>
        <strain evidence="2 3">Fl1</strain>
    </source>
</reference>
<evidence type="ECO:0000313" key="2">
    <source>
        <dbReference type="EMBL" id="QPG95737.1"/>
    </source>
</evidence>
<dbReference type="AlphaFoldDB" id="A0A7S9KNC9"/>
<dbReference type="InterPro" id="IPR019434">
    <property type="entry name" value="DUF2423"/>
</dbReference>
<gene>
    <name evidence="2" type="ORF">C2857_001874</name>
</gene>
<dbReference type="OrthoDB" id="4087970at2759"/>
<dbReference type="GO" id="GO:0030687">
    <property type="term" value="C:preribosome, large subunit precursor"/>
    <property type="evidence" value="ECO:0007669"/>
    <property type="project" value="TreeGrafter"/>
</dbReference>
<dbReference type="PANTHER" id="PTHR28219:SF1">
    <property type="entry name" value="UPF0642 PROTEIN YBL028C"/>
    <property type="match status" value="1"/>
</dbReference>
<organism evidence="2 3">
    <name type="scientific">Epichloe festucae (strain Fl1)</name>
    <dbReference type="NCBI Taxonomy" id="877507"/>
    <lineage>
        <taxon>Eukaryota</taxon>
        <taxon>Fungi</taxon>
        <taxon>Dikarya</taxon>
        <taxon>Ascomycota</taxon>
        <taxon>Pezizomycotina</taxon>
        <taxon>Sordariomycetes</taxon>
        <taxon>Hypocreomycetidae</taxon>
        <taxon>Hypocreales</taxon>
        <taxon>Clavicipitaceae</taxon>
        <taxon>Epichloe</taxon>
    </lineage>
</organism>
<dbReference type="Pfam" id="PF10338">
    <property type="entry name" value="YBL028C_N"/>
    <property type="match status" value="1"/>
</dbReference>
<sequence length="121" mass="13523">MAKSARSSSKKENNRRLYAKVFSPAEAARNDRLSAKLLELAKQPKPESSDTNMDANIVEDSAAAKIDDGHGADDTAMDIDSKSTKFRIGKKRVDKRKQKKSGIVFKKYSDRLCAKKKKFSK</sequence>
<protein>
    <recommendedName>
        <fullName evidence="1">DUF2423 domain-containing protein</fullName>
    </recommendedName>
</protein>
<feature type="domain" description="DUF2423" evidence="1">
    <location>
        <begin position="1"/>
        <end position="44"/>
    </location>
</feature>
<dbReference type="Proteomes" id="UP000594364">
    <property type="component" value="Chromosome 2"/>
</dbReference>
<name>A0A7S9KNC9_EPIFF</name>
<proteinExistence type="predicted"/>
<dbReference type="EMBL" id="CP031386">
    <property type="protein sequence ID" value="QPG95737.1"/>
    <property type="molecule type" value="Genomic_DNA"/>
</dbReference>
<accession>A0A7S9KNC9</accession>
<keyword evidence="3" id="KW-1185">Reference proteome</keyword>